<dbReference type="VEuPathDB" id="FungiDB:GMDG_08955"/>
<dbReference type="Proteomes" id="UP000011064">
    <property type="component" value="Unassembled WGS sequence"/>
</dbReference>
<dbReference type="EMBL" id="GL574781">
    <property type="protein sequence ID" value="ELR03912.1"/>
    <property type="molecule type" value="Genomic_DNA"/>
</dbReference>
<accession>L8FSQ8</accession>
<evidence type="ECO:0000313" key="2">
    <source>
        <dbReference type="EMBL" id="ELR03912.1"/>
    </source>
</evidence>
<evidence type="ECO:0000259" key="1">
    <source>
        <dbReference type="Pfam" id="PF01593"/>
    </source>
</evidence>
<dbReference type="Pfam" id="PF01593">
    <property type="entry name" value="Amino_oxidase"/>
    <property type="match status" value="1"/>
</dbReference>
<reference evidence="3" key="1">
    <citation type="submission" date="2010-09" db="EMBL/GenBank/DDBJ databases">
        <title>The genome sequence of Geomyces destructans 20631-21.</title>
        <authorList>
            <consortium name="The Broad Institute Genome Sequencing Platform"/>
            <person name="Cuomo C.A."/>
            <person name="Blehert D.S."/>
            <person name="Lorch J.M."/>
            <person name="Young S.K."/>
            <person name="Zeng Q."/>
            <person name="Gargeya S."/>
            <person name="Fitzgerald M."/>
            <person name="Haas B."/>
            <person name="Abouelleil A."/>
            <person name="Alvarado L."/>
            <person name="Arachchi H.M."/>
            <person name="Berlin A."/>
            <person name="Brown A."/>
            <person name="Chapman S.B."/>
            <person name="Chen Z."/>
            <person name="Dunbar C."/>
            <person name="Freedman E."/>
            <person name="Gearin G."/>
            <person name="Gellesch M."/>
            <person name="Goldberg J."/>
            <person name="Griggs A."/>
            <person name="Gujja S."/>
            <person name="Heiman D."/>
            <person name="Howarth C."/>
            <person name="Larson L."/>
            <person name="Lui A."/>
            <person name="MacDonald P.J.P."/>
            <person name="Montmayeur A."/>
            <person name="Murphy C."/>
            <person name="Neiman D."/>
            <person name="Pearson M."/>
            <person name="Priest M."/>
            <person name="Roberts A."/>
            <person name="Saif S."/>
            <person name="Shea T."/>
            <person name="Shenoy N."/>
            <person name="Sisk P."/>
            <person name="Stolte C."/>
            <person name="Sykes S."/>
            <person name="Wortman J."/>
            <person name="Nusbaum C."/>
            <person name="Birren B."/>
        </authorList>
    </citation>
    <scope>NUCLEOTIDE SEQUENCE [LARGE SCALE GENOMIC DNA]</scope>
    <source>
        <strain evidence="3">ATCC MYA-4855 / 20631-21</strain>
    </source>
</reference>
<keyword evidence="3" id="KW-1185">Reference proteome</keyword>
<gene>
    <name evidence="2" type="ORF">GMDG_08955</name>
</gene>
<dbReference type="InterPro" id="IPR002937">
    <property type="entry name" value="Amino_oxidase"/>
</dbReference>
<dbReference type="SUPFAM" id="SSF54373">
    <property type="entry name" value="FAD-linked reductases, C-terminal domain"/>
    <property type="match status" value="1"/>
</dbReference>
<organism evidence="2 3">
    <name type="scientific">Pseudogymnoascus destructans (strain ATCC MYA-4855 / 20631-21)</name>
    <name type="common">Bat white-nose syndrome fungus</name>
    <name type="synonym">Geomyces destructans</name>
    <dbReference type="NCBI Taxonomy" id="658429"/>
    <lineage>
        <taxon>Eukaryota</taxon>
        <taxon>Fungi</taxon>
        <taxon>Dikarya</taxon>
        <taxon>Ascomycota</taxon>
        <taxon>Pezizomycotina</taxon>
        <taxon>Leotiomycetes</taxon>
        <taxon>Thelebolales</taxon>
        <taxon>Thelebolaceae</taxon>
        <taxon>Pseudogymnoascus</taxon>
    </lineage>
</organism>
<evidence type="ECO:0000313" key="3">
    <source>
        <dbReference type="Proteomes" id="UP000011064"/>
    </source>
</evidence>
<dbReference type="InParanoid" id="L8FSQ8"/>
<dbReference type="Gene3D" id="3.50.50.60">
    <property type="entry name" value="FAD/NAD(P)-binding domain"/>
    <property type="match status" value="1"/>
</dbReference>
<proteinExistence type="predicted"/>
<protein>
    <recommendedName>
        <fullName evidence="1">Amine oxidase domain-containing protein</fullName>
    </recommendedName>
</protein>
<dbReference type="HOGENOM" id="CLU_2047216_0_0_1"/>
<dbReference type="GO" id="GO:0016491">
    <property type="term" value="F:oxidoreductase activity"/>
    <property type="evidence" value="ECO:0007669"/>
    <property type="project" value="InterPro"/>
</dbReference>
<dbReference type="AlphaFoldDB" id="L8FSQ8"/>
<feature type="domain" description="Amine oxidase" evidence="1">
    <location>
        <begin position="38"/>
        <end position="119"/>
    </location>
</feature>
<sequence length="124" mass="12307">MSCWPGADDATSISSASPFASDLMIGFVGGDLGLGAGLVEMFGSDAAGAVVKGALTPWASNPWTRGAYAAASPGRYAARQALARPVADRIFFAGEALGGGLIQTCGGAWRSGEAAALAVARTLA</sequence>
<dbReference type="InterPro" id="IPR036188">
    <property type="entry name" value="FAD/NAD-bd_sf"/>
</dbReference>
<dbReference type="Gene3D" id="3.90.660.10">
    <property type="match status" value="1"/>
</dbReference>
<dbReference type="SUPFAM" id="SSF51905">
    <property type="entry name" value="FAD/NAD(P)-binding domain"/>
    <property type="match status" value="1"/>
</dbReference>
<name>L8FSQ8_PSED2</name>